<organism evidence="5 6">
    <name type="scientific">Anaeramoeba flamelloides</name>
    <dbReference type="NCBI Taxonomy" id="1746091"/>
    <lineage>
        <taxon>Eukaryota</taxon>
        <taxon>Metamonada</taxon>
        <taxon>Anaeramoebidae</taxon>
        <taxon>Anaeramoeba</taxon>
    </lineage>
</organism>
<dbReference type="InterPro" id="IPR015421">
    <property type="entry name" value="PyrdxlP-dep_Trfase_major"/>
</dbReference>
<dbReference type="SUPFAM" id="SSF53383">
    <property type="entry name" value="PLP-dependent transferases"/>
    <property type="match status" value="1"/>
</dbReference>
<evidence type="ECO:0000313" key="5">
    <source>
        <dbReference type="EMBL" id="KAJ3433480.1"/>
    </source>
</evidence>
<dbReference type="AlphaFoldDB" id="A0AAV7Z021"/>
<dbReference type="EMBL" id="JANTQA010000047">
    <property type="protein sequence ID" value="KAJ3433480.1"/>
    <property type="molecule type" value="Genomic_DNA"/>
</dbReference>
<evidence type="ECO:0000256" key="3">
    <source>
        <dbReference type="ARBA" id="ARBA00049026"/>
    </source>
</evidence>
<dbReference type="CDD" id="cd00613">
    <property type="entry name" value="GDC-P"/>
    <property type="match status" value="1"/>
</dbReference>
<feature type="domain" description="Glycine cleavage system P-protein N-terminal" evidence="4">
    <location>
        <begin position="34"/>
        <end position="479"/>
    </location>
</feature>
<comment type="catalytic activity">
    <reaction evidence="3">
        <text>N(6)-[(R)-lipoyl]-L-lysyl-[glycine-cleavage complex H protein] + glycine + H(+) = N(6)-[(R)-S(8)-aminomethyldihydrolipoyl]-L-lysyl-[glycine-cleavage complex H protein] + CO2</text>
        <dbReference type="Rhea" id="RHEA:24304"/>
        <dbReference type="Rhea" id="RHEA-COMP:10494"/>
        <dbReference type="Rhea" id="RHEA-COMP:10495"/>
        <dbReference type="ChEBI" id="CHEBI:15378"/>
        <dbReference type="ChEBI" id="CHEBI:16526"/>
        <dbReference type="ChEBI" id="CHEBI:57305"/>
        <dbReference type="ChEBI" id="CHEBI:83099"/>
        <dbReference type="ChEBI" id="CHEBI:83143"/>
        <dbReference type="EC" id="1.4.4.2"/>
    </reaction>
</comment>
<dbReference type="InterPro" id="IPR049315">
    <property type="entry name" value="GDC-P_N"/>
</dbReference>
<reference evidence="5" key="1">
    <citation type="submission" date="2022-08" db="EMBL/GenBank/DDBJ databases">
        <title>Novel sulphate-reducing endosymbionts in the free-living metamonad Anaeramoeba.</title>
        <authorList>
            <person name="Jerlstrom-Hultqvist J."/>
            <person name="Cepicka I."/>
            <person name="Gallot-Lavallee L."/>
            <person name="Salas-Leiva D."/>
            <person name="Curtis B.A."/>
            <person name="Zahonova K."/>
            <person name="Pipaliya S."/>
            <person name="Dacks J."/>
            <person name="Roger A.J."/>
        </authorList>
    </citation>
    <scope>NUCLEOTIDE SEQUENCE</scope>
    <source>
        <strain evidence="5">Busselton2</strain>
    </source>
</reference>
<keyword evidence="2" id="KW-0560">Oxidoreductase</keyword>
<dbReference type="PIRSF" id="PIRSF006815">
    <property type="entry name" value="GcvPA"/>
    <property type="match status" value="1"/>
</dbReference>
<comment type="caution">
    <text evidence="5">The sequence shown here is derived from an EMBL/GenBank/DDBJ whole genome shotgun (WGS) entry which is preliminary data.</text>
</comment>
<dbReference type="PANTHER" id="PTHR42806">
    <property type="entry name" value="GLYCINE CLEAVAGE SYSTEM P-PROTEIN"/>
    <property type="match status" value="1"/>
</dbReference>
<dbReference type="InterPro" id="IPR023010">
    <property type="entry name" value="GcvPA"/>
</dbReference>
<dbReference type="GO" id="GO:0004375">
    <property type="term" value="F:glycine dehydrogenase (decarboxylating) activity"/>
    <property type="evidence" value="ECO:0007669"/>
    <property type="project" value="UniProtKB-EC"/>
</dbReference>
<gene>
    <name evidence="5" type="ORF">M0812_22439</name>
</gene>
<dbReference type="GO" id="GO:0006546">
    <property type="term" value="P:glycine catabolic process"/>
    <property type="evidence" value="ECO:0007669"/>
    <property type="project" value="InterPro"/>
</dbReference>
<dbReference type="PANTHER" id="PTHR42806:SF1">
    <property type="entry name" value="GLYCINE DEHYDROGENASE (DECARBOXYLATING)"/>
    <property type="match status" value="1"/>
</dbReference>
<dbReference type="InterPro" id="IPR015424">
    <property type="entry name" value="PyrdxlP-dep_Trfase"/>
</dbReference>
<dbReference type="Gene3D" id="3.40.640.10">
    <property type="entry name" value="Type I PLP-dependent aspartate aminotransferase-like (Major domain)"/>
    <property type="match status" value="1"/>
</dbReference>
<evidence type="ECO:0000256" key="2">
    <source>
        <dbReference type="ARBA" id="ARBA00023002"/>
    </source>
</evidence>
<evidence type="ECO:0000313" key="6">
    <source>
        <dbReference type="Proteomes" id="UP001146793"/>
    </source>
</evidence>
<sequence>MLSLICKPKTKFNIYNLRNFFSKGIKTDYLDYSHRYLPQTGKSRREMLKEMGLSSINELFSDIPKNALIDKFDKFDYDKMTEEQVFNTVNNILKKNTDVSNLPFFLGGGVYKHNVPSTVDYITQRGEFLTAYTPYQPEVSQGTLTAIFEFQTQVARITGMQVANASMYDGSTALGEAVLMACRSTRRKKVIVGGGVHPHYVQVIDSMTKFSEKVECEHMPADLHGTQIEKLIQSVDKTTACVVVQNPSFFGHIHDLERLAAACHKHKALLVVGFTEVLSLGAIQSMGEMGADIAAGEGQSIGIPMSFGGPHLGLFATSKKLMRTMPGRLVGETKDIDGKRAFVLTLGAREQHIRRDKATSNICTSSGICAVAFTVHLTSLGETGFKELAYLNHNKACKLAEKIVNEIPNIKLINDKFFNEFTIQLPFNYSSQRITKELLKEGIVAGLPLGTLYNGKFDDHLLVACTETNTDEDMDKYVSALKRKLK</sequence>
<dbReference type="Pfam" id="PF02347">
    <property type="entry name" value="GDC-P"/>
    <property type="match status" value="1"/>
</dbReference>
<dbReference type="InterPro" id="IPR015422">
    <property type="entry name" value="PyrdxlP-dep_Trfase_small"/>
</dbReference>
<evidence type="ECO:0000259" key="4">
    <source>
        <dbReference type="Pfam" id="PF02347"/>
    </source>
</evidence>
<dbReference type="EC" id="1.4.4.2" evidence="1"/>
<accession>A0AAV7Z021</accession>
<dbReference type="GO" id="GO:0009116">
    <property type="term" value="P:nucleoside metabolic process"/>
    <property type="evidence" value="ECO:0007669"/>
    <property type="project" value="InterPro"/>
</dbReference>
<protein>
    <recommendedName>
        <fullName evidence="1">glycine dehydrogenase (aminomethyl-transferring)</fullName>
        <ecNumber evidence="1">1.4.4.2</ecNumber>
    </recommendedName>
</protein>
<dbReference type="HAMAP" id="MF_00712">
    <property type="entry name" value="GcvPA"/>
    <property type="match status" value="1"/>
</dbReference>
<dbReference type="InterPro" id="IPR020581">
    <property type="entry name" value="GDC_P"/>
</dbReference>
<dbReference type="Gene3D" id="3.90.1150.10">
    <property type="entry name" value="Aspartate Aminotransferase, domain 1"/>
    <property type="match status" value="1"/>
</dbReference>
<dbReference type="NCBIfam" id="NF001696">
    <property type="entry name" value="PRK00451.1"/>
    <property type="match status" value="1"/>
</dbReference>
<dbReference type="Proteomes" id="UP001146793">
    <property type="component" value="Unassembled WGS sequence"/>
</dbReference>
<name>A0AAV7Z021_9EUKA</name>
<evidence type="ECO:0000256" key="1">
    <source>
        <dbReference type="ARBA" id="ARBA00012134"/>
    </source>
</evidence>
<proteinExistence type="inferred from homology"/>